<name>A0A837C2R2_9BRAD</name>
<evidence type="ECO:0000313" key="2">
    <source>
        <dbReference type="EMBL" id="KGJ63577.1"/>
    </source>
</evidence>
<evidence type="ECO:0000313" key="3">
    <source>
        <dbReference type="Proteomes" id="UP000024900"/>
    </source>
</evidence>
<accession>A0A837C2R2</accession>
<organism evidence="2 3">
    <name type="scientific">Bradyrhizobium diazoefficiens SEMIA 5080</name>
    <dbReference type="NCBI Taxonomy" id="754504"/>
    <lineage>
        <taxon>Bacteria</taxon>
        <taxon>Pseudomonadati</taxon>
        <taxon>Pseudomonadota</taxon>
        <taxon>Alphaproteobacteria</taxon>
        <taxon>Hyphomicrobiales</taxon>
        <taxon>Nitrobacteraceae</taxon>
        <taxon>Bradyrhizobium</taxon>
    </lineage>
</organism>
<dbReference type="Proteomes" id="UP000024900">
    <property type="component" value="Unassembled WGS sequence"/>
</dbReference>
<comment type="caution">
    <text evidence="2">The sequence shown here is derived from an EMBL/GenBank/DDBJ whole genome shotgun (WGS) entry which is preliminary data.</text>
</comment>
<proteinExistence type="predicted"/>
<evidence type="ECO:0000256" key="1">
    <source>
        <dbReference type="SAM" id="MobiDB-lite"/>
    </source>
</evidence>
<feature type="region of interest" description="Disordered" evidence="1">
    <location>
        <begin position="23"/>
        <end position="65"/>
    </location>
</feature>
<protein>
    <submittedName>
        <fullName evidence="2">Uncharacterized protein</fullName>
    </submittedName>
</protein>
<dbReference type="AlphaFoldDB" id="A0A837C2R2"/>
<sequence length="121" mass="12885">MNLRRVEALFCFCRLVDPSGPRSARGLATGRQGLQHPVELPAIERPPRGSRTQGRRGGGAMSPAATRGYDVGFKSWMTYETLVLASSEHEAIAKGKAIYGLAGLGDFSFSDCGEGLARLGS</sequence>
<reference evidence="2 3" key="1">
    <citation type="journal article" date="2014" name="BMC Genomics">
        <title>Comparative genomics of Bradyrhizobium japonicum CPAC 15 and Bradyrhizobium diazoefficiens CPAC 7: elite model strains for understanding symbiotic performance with soybean.</title>
        <authorList>
            <person name="Siqueira A.F."/>
            <person name="Ormeno-Orrillo E."/>
            <person name="Souza R.C."/>
            <person name="Rodrigues E.P."/>
            <person name="Almeida L.G."/>
            <person name="Barcellos F.G."/>
            <person name="Batista J.S."/>
            <person name="Nakatami A.S."/>
            <person name="Martinez-Romero E."/>
            <person name="Vasconcelos A.T."/>
            <person name="Hungria M."/>
        </authorList>
    </citation>
    <scope>NUCLEOTIDE SEQUENCE [LARGE SCALE GENOMIC DNA]</scope>
    <source>
        <strain evidence="2 3">SEMIA 5080</strain>
    </source>
</reference>
<dbReference type="EMBL" id="ADOU02000008">
    <property type="protein sequence ID" value="KGJ63577.1"/>
    <property type="molecule type" value="Genomic_DNA"/>
</dbReference>
<gene>
    <name evidence="2" type="ORF">BJA5080_05374</name>
</gene>